<evidence type="ECO:0000313" key="3">
    <source>
        <dbReference type="Proteomes" id="UP000673691"/>
    </source>
</evidence>
<protein>
    <submittedName>
        <fullName evidence="2">Uncharacterized protein</fullName>
    </submittedName>
</protein>
<feature type="region of interest" description="Disordered" evidence="1">
    <location>
        <begin position="24"/>
        <end position="49"/>
    </location>
</feature>
<dbReference type="EMBL" id="JAEFCI010004845">
    <property type="protein sequence ID" value="KAG5460697.1"/>
    <property type="molecule type" value="Genomic_DNA"/>
</dbReference>
<keyword evidence="3" id="KW-1185">Reference proteome</keyword>
<reference evidence="2 3" key="1">
    <citation type="journal article" name="Sci. Rep.">
        <title>Genome-scale phylogenetic analyses confirm Olpidium as the closest living zoosporic fungus to the non-flagellated, terrestrial fungi.</title>
        <authorList>
            <person name="Chang Y."/>
            <person name="Rochon D."/>
            <person name="Sekimoto S."/>
            <person name="Wang Y."/>
            <person name="Chovatia M."/>
            <person name="Sandor L."/>
            <person name="Salamov A."/>
            <person name="Grigoriev I.V."/>
            <person name="Stajich J.E."/>
            <person name="Spatafora J.W."/>
        </authorList>
    </citation>
    <scope>NUCLEOTIDE SEQUENCE [LARGE SCALE GENOMIC DNA]</scope>
    <source>
        <strain evidence="2">S191</strain>
    </source>
</reference>
<proteinExistence type="predicted"/>
<accession>A0A8H7ZX14</accession>
<name>A0A8H7ZX14_9FUNG</name>
<evidence type="ECO:0000256" key="1">
    <source>
        <dbReference type="SAM" id="MobiDB-lite"/>
    </source>
</evidence>
<organism evidence="2 3">
    <name type="scientific">Olpidium bornovanus</name>
    <dbReference type="NCBI Taxonomy" id="278681"/>
    <lineage>
        <taxon>Eukaryota</taxon>
        <taxon>Fungi</taxon>
        <taxon>Fungi incertae sedis</taxon>
        <taxon>Olpidiomycota</taxon>
        <taxon>Olpidiomycotina</taxon>
        <taxon>Olpidiomycetes</taxon>
        <taxon>Olpidiales</taxon>
        <taxon>Olpidiaceae</taxon>
        <taxon>Olpidium</taxon>
    </lineage>
</organism>
<sequence>MPKFFELSVHSEYRELLLTSNWSLSNRDAGGLPREETKSAQTLSSLTTDTPLLPSSRQIPSVLHSLPLTFSWYIGIPEILV</sequence>
<dbReference type="AlphaFoldDB" id="A0A8H7ZX14"/>
<gene>
    <name evidence="2" type="ORF">BJ554DRAFT_7220</name>
</gene>
<evidence type="ECO:0000313" key="2">
    <source>
        <dbReference type="EMBL" id="KAG5460697.1"/>
    </source>
</evidence>
<dbReference type="Proteomes" id="UP000673691">
    <property type="component" value="Unassembled WGS sequence"/>
</dbReference>
<comment type="caution">
    <text evidence="2">The sequence shown here is derived from an EMBL/GenBank/DDBJ whole genome shotgun (WGS) entry which is preliminary data.</text>
</comment>